<dbReference type="AlphaFoldDB" id="A0A7X5U5P4"/>
<evidence type="ECO:0000256" key="1">
    <source>
        <dbReference type="SAM" id="MobiDB-lite"/>
    </source>
</evidence>
<dbReference type="EMBL" id="JAANOW010000005">
    <property type="protein sequence ID" value="NIH98911.1"/>
    <property type="molecule type" value="Genomic_DNA"/>
</dbReference>
<feature type="region of interest" description="Disordered" evidence="1">
    <location>
        <begin position="136"/>
        <end position="157"/>
    </location>
</feature>
<organism evidence="2 3">
    <name type="scientific">Mycolicibacterium fluoranthenivorans</name>
    <dbReference type="NCBI Taxonomy" id="258505"/>
    <lineage>
        <taxon>Bacteria</taxon>
        <taxon>Bacillati</taxon>
        <taxon>Actinomycetota</taxon>
        <taxon>Actinomycetes</taxon>
        <taxon>Mycobacteriales</taxon>
        <taxon>Mycobacteriaceae</taxon>
        <taxon>Mycolicibacterium</taxon>
    </lineage>
</organism>
<dbReference type="Proteomes" id="UP000547444">
    <property type="component" value="Unassembled WGS sequence"/>
</dbReference>
<proteinExistence type="predicted"/>
<accession>A0A7X5U5P4</accession>
<sequence>MPGPIAKDPSIRTRRNKTSTRATLVKKAAPAKPPAEPAATAEQAVERKTPTLPDSIEWYPSVTEWWDDLWTSEPRDQWIDADVHLLFVAARIYQAMLDPATKVTAAKALAGEFRQIMVQFGLTPMSRRTLQWEITSPEKTSGTTPPAKRTAPKAADPRAKFRVVAGGA</sequence>
<evidence type="ECO:0008006" key="4">
    <source>
        <dbReference type="Google" id="ProtNLM"/>
    </source>
</evidence>
<evidence type="ECO:0000313" key="2">
    <source>
        <dbReference type="EMBL" id="NIH98911.1"/>
    </source>
</evidence>
<dbReference type="InterPro" id="IPR057972">
    <property type="entry name" value="Terminase_7"/>
</dbReference>
<keyword evidence="3" id="KW-1185">Reference proteome</keyword>
<evidence type="ECO:0000313" key="3">
    <source>
        <dbReference type="Proteomes" id="UP000547444"/>
    </source>
</evidence>
<comment type="caution">
    <text evidence="2">The sequence shown here is derived from an EMBL/GenBank/DDBJ whole genome shotgun (WGS) entry which is preliminary data.</text>
</comment>
<dbReference type="Pfam" id="PF25673">
    <property type="entry name" value="Terminase_7"/>
    <property type="match status" value="1"/>
</dbReference>
<protein>
    <recommendedName>
        <fullName evidence="4">Terminase small subunit</fullName>
    </recommendedName>
</protein>
<dbReference type="RefSeq" id="WP_167164606.1">
    <property type="nucleotide sequence ID" value="NZ_JAANOW010000005.1"/>
</dbReference>
<name>A0A7X5U5P4_9MYCO</name>
<feature type="compositionally biased region" description="Low complexity" evidence="1">
    <location>
        <begin position="143"/>
        <end position="154"/>
    </location>
</feature>
<feature type="region of interest" description="Disordered" evidence="1">
    <location>
        <begin position="1"/>
        <end position="51"/>
    </location>
</feature>
<reference evidence="2 3" key="1">
    <citation type="submission" date="2020-03" db="EMBL/GenBank/DDBJ databases">
        <title>Sequencing the genomes of 1000 actinobacteria strains.</title>
        <authorList>
            <person name="Klenk H.-P."/>
        </authorList>
    </citation>
    <scope>NUCLEOTIDE SEQUENCE [LARGE SCALE GENOMIC DNA]</scope>
    <source>
        <strain evidence="2 3">DSM 44556</strain>
    </source>
</reference>
<gene>
    <name evidence="2" type="ORF">FHU31_005935</name>
</gene>